<dbReference type="STRING" id="1921510.BSL82_04620"/>
<dbReference type="Gene3D" id="2.140.10.10">
    <property type="entry name" value="Quinoprotein alcohol dehydrogenase-like superfamily"/>
    <property type="match status" value="2"/>
</dbReference>
<dbReference type="EMBL" id="CP018221">
    <property type="protein sequence ID" value="API58683.1"/>
    <property type="molecule type" value="Genomic_DNA"/>
</dbReference>
<organism evidence="6 7">
    <name type="scientific">Tardibacter chloracetimidivorans</name>
    <dbReference type="NCBI Taxonomy" id="1921510"/>
    <lineage>
        <taxon>Bacteria</taxon>
        <taxon>Pseudomonadati</taxon>
        <taxon>Pseudomonadota</taxon>
        <taxon>Alphaproteobacteria</taxon>
        <taxon>Sphingomonadales</taxon>
        <taxon>Sphingomonadaceae</taxon>
        <taxon>Tardibacter</taxon>
    </lineage>
</organism>
<dbReference type="InterPro" id="IPR011047">
    <property type="entry name" value="Quinoprotein_ADH-like_sf"/>
</dbReference>
<dbReference type="GO" id="GO:0008876">
    <property type="term" value="F:quinoprotein glucose dehydrogenase activity"/>
    <property type="evidence" value="ECO:0007669"/>
    <property type="project" value="TreeGrafter"/>
</dbReference>
<dbReference type="InterPro" id="IPR002372">
    <property type="entry name" value="PQQ_rpt_dom"/>
</dbReference>
<feature type="domain" description="Pyrrolo-quinoline quinone repeat" evidence="5">
    <location>
        <begin position="167"/>
        <end position="758"/>
    </location>
</feature>
<name>A0A1L3ZSS1_9SPHN</name>
<dbReference type="PANTHER" id="PTHR32303:SF4">
    <property type="entry name" value="QUINOPROTEIN GLUCOSE DEHYDROGENASE"/>
    <property type="match status" value="1"/>
</dbReference>
<comment type="cofactor">
    <cofactor evidence="1">
        <name>pyrroloquinoline quinone</name>
        <dbReference type="ChEBI" id="CHEBI:58442"/>
    </cofactor>
</comment>
<dbReference type="InterPro" id="IPR017511">
    <property type="entry name" value="PQQ_mDH"/>
</dbReference>
<protein>
    <recommendedName>
        <fullName evidence="5">Pyrrolo-quinoline quinone repeat domain-containing protein</fullName>
    </recommendedName>
</protein>
<evidence type="ECO:0000256" key="4">
    <source>
        <dbReference type="SAM" id="Phobius"/>
    </source>
</evidence>
<evidence type="ECO:0000256" key="2">
    <source>
        <dbReference type="ARBA" id="ARBA00008156"/>
    </source>
</evidence>
<dbReference type="AlphaFoldDB" id="A0A1L3ZSS1"/>
<evidence type="ECO:0000313" key="6">
    <source>
        <dbReference type="EMBL" id="API58683.1"/>
    </source>
</evidence>
<evidence type="ECO:0000313" key="7">
    <source>
        <dbReference type="Proteomes" id="UP000182063"/>
    </source>
</evidence>
<dbReference type="SUPFAM" id="SSF50998">
    <property type="entry name" value="Quinoprotein alcohol dehydrogenase-like"/>
    <property type="match status" value="1"/>
</dbReference>
<evidence type="ECO:0000259" key="5">
    <source>
        <dbReference type="Pfam" id="PF01011"/>
    </source>
</evidence>
<sequence length="786" mass="85044">MILRASAVALAAFGLIQLAGGIWLLDLGGTAYYVVAGIALVGCAFCLWRHRTVGLAIYAVYFAASVAWAFAETGGEPWSLLPRLMLPALIGMWLCTPMITRSLASAPGRGRVSVGALVALNLIALPLGSFVHRLQPQTTDPIFQAGVQPTFPARVSTRTMGDVAGSWSSYGRDIQNSRFSPLAQLNADSVDKLEVAWTYRAGLPPAGVLGSIEATPLKIGNLLYFCTGYNDVVALDAETGRQRWRYNARTPRSIPLQQCRGVSYFRKTTPSGECPARIITATVDARLVALDAISGKPCETFGDHGVVSLLRGLGPKALGEFVVTSPPLIVGDKIVTGGKVIDNVYWGAPSGVIRAFDAITGKFAWAFDVGRLDRRSEPSGQDTYTPSTPNSWVPLSADEKLGLVYAALANPAGADMYGGMRRPFDDAFGSSVVALDIRTGALRWKFQTVHHDLWDYDLASPPTLVDIPFASGLRHALVQPTKRGEIFVLDRLTGKPIFEIVERRAPSGRPAPGDWHARTQPFSPRLPSLQGSDFRETDMWGLSPIDQLWCRIAFRRVRYDGIFTPPGLTESLEYPGYAGGTSWGGASVDLDHMVLFVSANHIGLRTRLLTREEAKTHKIEVAKGELGRYLPQGNTPYAVEQRPFLSPLGVPCNRPPYNTYAAIDLRSGRLLWHRPLGTARDSGPFGIPSMLPLDMGPPAQGGAIATRGGLLFVAATQERAIRALDARTGRELWKRRLPAGGQATPATYWSEQSGRQFVVIAASGNLGLQTKPGDFLVAFALPKGKQ</sequence>
<keyword evidence="4" id="KW-0812">Transmembrane</keyword>
<keyword evidence="3" id="KW-0560">Oxidoreductase</keyword>
<proteinExistence type="inferred from homology"/>
<dbReference type="GO" id="GO:0016020">
    <property type="term" value="C:membrane"/>
    <property type="evidence" value="ECO:0007669"/>
    <property type="project" value="InterPro"/>
</dbReference>
<accession>A0A1L3ZSS1</accession>
<dbReference type="GO" id="GO:0048038">
    <property type="term" value="F:quinone binding"/>
    <property type="evidence" value="ECO:0007669"/>
    <property type="project" value="InterPro"/>
</dbReference>
<feature type="transmembrane region" description="Helical" evidence="4">
    <location>
        <begin position="31"/>
        <end position="48"/>
    </location>
</feature>
<dbReference type="SMART" id="SM00564">
    <property type="entry name" value="PQQ"/>
    <property type="match status" value="5"/>
</dbReference>
<gene>
    <name evidence="6" type="ORF">BSL82_04620</name>
</gene>
<dbReference type="CDD" id="cd10280">
    <property type="entry name" value="PQQ_mGDH"/>
    <property type="match status" value="1"/>
</dbReference>
<feature type="transmembrane region" description="Helical" evidence="4">
    <location>
        <begin position="55"/>
        <end position="71"/>
    </location>
</feature>
<keyword evidence="4" id="KW-0472">Membrane</keyword>
<keyword evidence="7" id="KW-1185">Reference proteome</keyword>
<feature type="transmembrane region" description="Helical" evidence="4">
    <location>
        <begin position="112"/>
        <end position="131"/>
    </location>
</feature>
<feature type="transmembrane region" description="Helical" evidence="4">
    <location>
        <begin position="83"/>
        <end position="100"/>
    </location>
</feature>
<evidence type="ECO:0000256" key="3">
    <source>
        <dbReference type="ARBA" id="ARBA00023002"/>
    </source>
</evidence>
<evidence type="ECO:0000256" key="1">
    <source>
        <dbReference type="ARBA" id="ARBA00001931"/>
    </source>
</evidence>
<dbReference type="InterPro" id="IPR018391">
    <property type="entry name" value="PQQ_b-propeller_rpt"/>
</dbReference>
<dbReference type="RefSeq" id="WP_072596242.1">
    <property type="nucleotide sequence ID" value="NZ_CP018221.1"/>
</dbReference>
<keyword evidence="4" id="KW-1133">Transmembrane helix</keyword>
<comment type="similarity">
    <text evidence="2">Belongs to the bacterial PQQ dehydrogenase family.</text>
</comment>
<dbReference type="KEGG" id="sphj:BSL82_04620"/>
<dbReference type="OrthoDB" id="9794322at2"/>
<reference evidence="7" key="1">
    <citation type="submission" date="2016-11" db="EMBL/GenBank/DDBJ databases">
        <title>Complete Genome Sequence of alachlor-degrading Sphingomonas sp. strain JJ-A5.</title>
        <authorList>
            <person name="Lee H."/>
            <person name="Ka J.-O."/>
        </authorList>
    </citation>
    <scope>NUCLEOTIDE SEQUENCE [LARGE SCALE GENOMIC DNA]</scope>
    <source>
        <strain evidence="7">JJ-A5</strain>
    </source>
</reference>
<dbReference type="Pfam" id="PF01011">
    <property type="entry name" value="PQQ"/>
    <property type="match status" value="1"/>
</dbReference>
<dbReference type="NCBIfam" id="TIGR03074">
    <property type="entry name" value="PQQ_membr_DH"/>
    <property type="match status" value="1"/>
</dbReference>
<dbReference type="PANTHER" id="PTHR32303">
    <property type="entry name" value="QUINOPROTEIN ALCOHOL DEHYDROGENASE (CYTOCHROME C)"/>
    <property type="match status" value="1"/>
</dbReference>
<dbReference type="Proteomes" id="UP000182063">
    <property type="component" value="Chromosome"/>
</dbReference>